<dbReference type="Gene3D" id="3.30.1330.120">
    <property type="entry name" value="2-methylcitrate dehydratase PrpD"/>
    <property type="match status" value="1"/>
</dbReference>
<dbReference type="InterPro" id="IPR042188">
    <property type="entry name" value="MmgE/PrpD_sf_2"/>
</dbReference>
<sequence>MAAPLSLRIAEFVAGISLDRLPDTALHAVRRLVLDTLGCALGAVGAEPVRRLEAILPPPPAPGTAGGAGSSYAGAARCLGSGRPTTAEGAAGVNGAMVRYLDFMDVYWSRDICHPAENIPVALACVEEAGGGGRALVEAIVAGYEVQIRLCDAFSFQDRGFHHVSAAGFVVPYVAGKAWGQPAGAMAHGSALGGMRHLTLGALSHGKLSMAKAIGYPANAAAAITAARLAGAGFTGPLEAYEWLFERTAGPTEDPAALALDFDAWRLEQVSLKGYPVQYALQAPVAAAIRLHAALRGRLGEVTAIRARVRPETLARAADPAKFRPMDRETADHSLPSCVAMALCDGVLTEHQFAAGRFRDPDVMRLTALVEPVGDAGFEQRFPTGRPGAVEVLLRSGERLDAVEEVPLGDRERPMDDAAVQAKFLALAEPVIGAGKARQVMEFVAGLERQPRIDALLDLCSIPTAR</sequence>
<organism evidence="4 5">
    <name type="scientific">Roseomonas indoligenes</name>
    <dbReference type="NCBI Taxonomy" id="2820811"/>
    <lineage>
        <taxon>Bacteria</taxon>
        <taxon>Pseudomonadati</taxon>
        <taxon>Pseudomonadota</taxon>
        <taxon>Alphaproteobacteria</taxon>
        <taxon>Acetobacterales</taxon>
        <taxon>Roseomonadaceae</taxon>
        <taxon>Roseomonas</taxon>
    </lineage>
</organism>
<dbReference type="InterPro" id="IPR045336">
    <property type="entry name" value="MmgE_PrpD_N"/>
</dbReference>
<dbReference type="InterPro" id="IPR045337">
    <property type="entry name" value="MmgE_PrpD_C"/>
</dbReference>
<proteinExistence type="inferred from homology"/>
<comment type="similarity">
    <text evidence="1">Belongs to the PrpD family.</text>
</comment>
<feature type="domain" description="MmgE/PrpD N-terminal" evidence="2">
    <location>
        <begin position="8"/>
        <end position="242"/>
    </location>
</feature>
<dbReference type="Pfam" id="PF03972">
    <property type="entry name" value="MmgE_PrpD_N"/>
    <property type="match status" value="1"/>
</dbReference>
<feature type="domain" description="MmgE/PrpD C-terminal" evidence="3">
    <location>
        <begin position="275"/>
        <end position="446"/>
    </location>
</feature>
<evidence type="ECO:0000259" key="3">
    <source>
        <dbReference type="Pfam" id="PF19305"/>
    </source>
</evidence>
<dbReference type="InterPro" id="IPR005656">
    <property type="entry name" value="MmgE_PrpD"/>
</dbReference>
<keyword evidence="5" id="KW-1185">Reference proteome</keyword>
<name>A0A940S814_9PROT</name>
<accession>A0A940S814</accession>
<evidence type="ECO:0000256" key="1">
    <source>
        <dbReference type="ARBA" id="ARBA00006174"/>
    </source>
</evidence>
<dbReference type="InterPro" id="IPR036148">
    <property type="entry name" value="MmgE/PrpD_sf"/>
</dbReference>
<dbReference type="AlphaFoldDB" id="A0A940S814"/>
<dbReference type="Pfam" id="PF19305">
    <property type="entry name" value="MmgE_PrpD_C"/>
    <property type="match status" value="1"/>
</dbReference>
<evidence type="ECO:0000313" key="5">
    <source>
        <dbReference type="Proteomes" id="UP000677537"/>
    </source>
</evidence>
<dbReference type="GO" id="GO:0016829">
    <property type="term" value="F:lyase activity"/>
    <property type="evidence" value="ECO:0007669"/>
    <property type="project" value="InterPro"/>
</dbReference>
<dbReference type="Gene3D" id="1.10.4100.10">
    <property type="entry name" value="2-methylcitrate dehydratase PrpD"/>
    <property type="match status" value="1"/>
</dbReference>
<dbReference type="SUPFAM" id="SSF103378">
    <property type="entry name" value="2-methylcitrate dehydratase PrpD"/>
    <property type="match status" value="1"/>
</dbReference>
<dbReference type="Proteomes" id="UP000677537">
    <property type="component" value="Unassembled WGS sequence"/>
</dbReference>
<evidence type="ECO:0000259" key="2">
    <source>
        <dbReference type="Pfam" id="PF03972"/>
    </source>
</evidence>
<dbReference type="EMBL" id="JAGIZA010000017">
    <property type="protein sequence ID" value="MBP0495475.1"/>
    <property type="molecule type" value="Genomic_DNA"/>
</dbReference>
<dbReference type="PANTHER" id="PTHR16943:SF8">
    <property type="entry name" value="2-METHYLCITRATE DEHYDRATASE"/>
    <property type="match status" value="1"/>
</dbReference>
<dbReference type="PANTHER" id="PTHR16943">
    <property type="entry name" value="2-METHYLCITRATE DEHYDRATASE-RELATED"/>
    <property type="match status" value="1"/>
</dbReference>
<evidence type="ECO:0000313" key="4">
    <source>
        <dbReference type="EMBL" id="MBP0495475.1"/>
    </source>
</evidence>
<protein>
    <submittedName>
        <fullName evidence="4">MmgE/PrpD family protein</fullName>
    </submittedName>
</protein>
<reference evidence="4" key="1">
    <citation type="submission" date="2021-03" db="EMBL/GenBank/DDBJ databases">
        <authorList>
            <person name="So Y."/>
        </authorList>
    </citation>
    <scope>NUCLEOTIDE SEQUENCE</scope>
    <source>
        <strain evidence="4">SG15</strain>
    </source>
</reference>
<gene>
    <name evidence="4" type="ORF">J5Y10_22005</name>
</gene>
<dbReference type="RefSeq" id="WP_209376275.1">
    <property type="nucleotide sequence ID" value="NZ_JAGIZA010000017.1"/>
</dbReference>
<comment type="caution">
    <text evidence="4">The sequence shown here is derived from an EMBL/GenBank/DDBJ whole genome shotgun (WGS) entry which is preliminary data.</text>
</comment>
<dbReference type="InterPro" id="IPR042183">
    <property type="entry name" value="MmgE/PrpD_sf_1"/>
</dbReference>